<dbReference type="EMBL" id="CATNWA010004594">
    <property type="protein sequence ID" value="CAI9548162.1"/>
    <property type="molecule type" value="Genomic_DNA"/>
</dbReference>
<name>A0ABN9BLC7_9NEOB</name>
<evidence type="ECO:0000313" key="2">
    <source>
        <dbReference type="Proteomes" id="UP001162483"/>
    </source>
</evidence>
<accession>A0ABN9BLC7</accession>
<comment type="caution">
    <text evidence="1">The sequence shown here is derived from an EMBL/GenBank/DDBJ whole genome shotgun (WGS) entry which is preliminary data.</text>
</comment>
<evidence type="ECO:0000313" key="1">
    <source>
        <dbReference type="EMBL" id="CAI9548162.1"/>
    </source>
</evidence>
<reference evidence="1" key="1">
    <citation type="submission" date="2023-05" db="EMBL/GenBank/DDBJ databases">
        <authorList>
            <person name="Stuckert A."/>
        </authorList>
    </citation>
    <scope>NUCLEOTIDE SEQUENCE</scope>
</reference>
<keyword evidence="2" id="KW-1185">Reference proteome</keyword>
<dbReference type="Proteomes" id="UP001162483">
    <property type="component" value="Unassembled WGS sequence"/>
</dbReference>
<organism evidence="1 2">
    <name type="scientific">Staurois parvus</name>
    <dbReference type="NCBI Taxonomy" id="386267"/>
    <lineage>
        <taxon>Eukaryota</taxon>
        <taxon>Metazoa</taxon>
        <taxon>Chordata</taxon>
        <taxon>Craniata</taxon>
        <taxon>Vertebrata</taxon>
        <taxon>Euteleostomi</taxon>
        <taxon>Amphibia</taxon>
        <taxon>Batrachia</taxon>
        <taxon>Anura</taxon>
        <taxon>Neobatrachia</taxon>
        <taxon>Ranoidea</taxon>
        <taxon>Ranidae</taxon>
        <taxon>Staurois</taxon>
    </lineage>
</organism>
<gene>
    <name evidence="1" type="ORF">SPARVUS_LOCUS3112596</name>
</gene>
<proteinExistence type="predicted"/>
<sequence>MARGSAVSRGPHEMLLVPFHRLFWVWFECGQGHRGPMIPCCPGGP</sequence>
<protein>
    <submittedName>
        <fullName evidence="1">Uncharacterized protein</fullName>
    </submittedName>
</protein>